<dbReference type="Pfam" id="PF07228">
    <property type="entry name" value="SpoIIE"/>
    <property type="match status" value="1"/>
</dbReference>
<feature type="transmembrane region" description="Helical" evidence="3">
    <location>
        <begin position="83"/>
        <end position="116"/>
    </location>
</feature>
<dbReference type="PROSITE" id="PS51746">
    <property type="entry name" value="PPM_2"/>
    <property type="match status" value="1"/>
</dbReference>
<dbReference type="InterPro" id="IPR045768">
    <property type="entry name" value="SpoIIE_N"/>
</dbReference>
<dbReference type="SMART" id="SM00332">
    <property type="entry name" value="PP2Cc"/>
    <property type="match status" value="1"/>
</dbReference>
<protein>
    <submittedName>
        <fullName evidence="5">Stage II sporulation protein E</fullName>
        <ecNumber evidence="5">3.1.3.16</ecNumber>
    </submittedName>
</protein>
<feature type="transmembrane region" description="Helical" evidence="3">
    <location>
        <begin position="153"/>
        <end position="174"/>
    </location>
</feature>
<name>A0ABS2QZJ4_9BACI</name>
<feature type="transmembrane region" description="Helical" evidence="3">
    <location>
        <begin position="39"/>
        <end position="63"/>
    </location>
</feature>
<organism evidence="5 6">
    <name type="scientific">Priestia iocasae</name>
    <dbReference type="NCBI Taxonomy" id="2291674"/>
    <lineage>
        <taxon>Bacteria</taxon>
        <taxon>Bacillati</taxon>
        <taxon>Bacillota</taxon>
        <taxon>Bacilli</taxon>
        <taxon>Bacillales</taxon>
        <taxon>Bacillaceae</taxon>
        <taxon>Priestia</taxon>
    </lineage>
</organism>
<evidence type="ECO:0000256" key="3">
    <source>
        <dbReference type="SAM" id="Phobius"/>
    </source>
</evidence>
<dbReference type="PANTHER" id="PTHR43156">
    <property type="entry name" value="STAGE II SPORULATION PROTEIN E-RELATED"/>
    <property type="match status" value="1"/>
</dbReference>
<dbReference type="SUPFAM" id="SSF81606">
    <property type="entry name" value="PP2C-like"/>
    <property type="match status" value="1"/>
</dbReference>
<dbReference type="SMART" id="SM00331">
    <property type="entry name" value="PP2C_SIG"/>
    <property type="match status" value="1"/>
</dbReference>
<dbReference type="EMBL" id="JAFBFC010000010">
    <property type="protein sequence ID" value="MBM7704901.1"/>
    <property type="molecule type" value="Genomic_DNA"/>
</dbReference>
<dbReference type="Gene3D" id="3.60.40.10">
    <property type="entry name" value="PPM-type phosphatase domain"/>
    <property type="match status" value="1"/>
</dbReference>
<dbReference type="InterPro" id="IPR052016">
    <property type="entry name" value="Bact_Sigma-Reg"/>
</dbReference>
<keyword evidence="6" id="KW-1185">Reference proteome</keyword>
<evidence type="ECO:0000256" key="1">
    <source>
        <dbReference type="ARBA" id="ARBA00022801"/>
    </source>
</evidence>
<feature type="transmembrane region" description="Helical" evidence="3">
    <location>
        <begin position="257"/>
        <end position="274"/>
    </location>
</feature>
<dbReference type="RefSeq" id="WP_205188897.1">
    <property type="nucleotide sequence ID" value="NZ_JAFBFC010000010.1"/>
</dbReference>
<dbReference type="NCBIfam" id="TIGR02865">
    <property type="entry name" value="spore_II_E"/>
    <property type="match status" value="1"/>
</dbReference>
<keyword evidence="3" id="KW-0812">Transmembrane</keyword>
<gene>
    <name evidence="5" type="ORF">JOC83_003782</name>
</gene>
<evidence type="ECO:0000259" key="4">
    <source>
        <dbReference type="PROSITE" id="PS51746"/>
    </source>
</evidence>
<feature type="transmembrane region" description="Helical" evidence="3">
    <location>
        <begin position="128"/>
        <end position="147"/>
    </location>
</feature>
<dbReference type="PANTHER" id="PTHR43156:SF2">
    <property type="entry name" value="STAGE II SPORULATION PROTEIN E"/>
    <property type="match status" value="1"/>
</dbReference>
<feature type="transmembrane region" description="Helical" evidence="3">
    <location>
        <begin position="226"/>
        <end position="250"/>
    </location>
</feature>
<evidence type="ECO:0000256" key="2">
    <source>
        <dbReference type="SAM" id="Coils"/>
    </source>
</evidence>
<accession>A0ABS2QZJ4</accession>
<sequence length="825" mass="92925">MQKTEGNYASPATEAIFNRTRLEFSRYITQFGLKTEKVLFHWGALLLIVGFLLGRALILMKIMPFALPFFAAVYVMKREKSALAGLAVLAGAFSLSIQNGLLLICAFFLFLVVYRLSGMISLEPAKKLPFLVFFTMLLTKIGMFYVLTQQITLYDFTFVTIEAGLSFILTMIFLQSIPLISQRQRKQSLKTEEVICLIILLASVMTGTIGWSIYGLSVEHILSRYLVLVFAFVAGATMGSTVGVVTGLILSFANIGSLYEMSLLAFSGLLGGLLKEGKKIGTSIGLLVGTLLIGLYGQNNQLLSMNLYESLVSVTLFLFTPKLITKNISKLIPGTTEHTLEQQQYVRKIRDVTANRVEQFSNVFQALSKSFSQNGFYEDDRDEHKEMDYFLSNVTERTCQFCFKKDQCWAQQFDTTYHYMKEVMHEIDQDTLQYNTRLTRELDKHCIKSKKVIDVIEQELTNFRVNQKLKHQIQESRRIVAEQLLGVSQVMNNFAKEIKRERENLHVQEEQILDALRNFGMEINQIELYSLEPGNVDIEMWVPYCHGRGECEKIIAPMLTDILGESIVVKHEDCATYPQGYCHVSFGSTKAYVVDTGIAHAAKGGGFVSGDSYSTIELNAGKYAIAISDGMGNGERAHYESSETLQLLKQILQTGIEEKIAIKSVNSILSLRTNDEIFSTLDLAMIDLQDANVKFLKIGSTPSFIKRANQVIKVQASNLPMGIIEDFDVDVVSEQMKAGDLLIMMSDGVFEGPKHVENYEMWMKRKVSELETTDPQEIADLIMEEVIRTRSGIIEDDMTIVVAKVQHNTPKWSSIPAYGQRKKAL</sequence>
<keyword evidence="1 5" id="KW-0378">Hydrolase</keyword>
<feature type="coiled-coil region" evidence="2">
    <location>
        <begin position="491"/>
        <end position="518"/>
    </location>
</feature>
<keyword evidence="2" id="KW-0175">Coiled coil</keyword>
<keyword evidence="3" id="KW-0472">Membrane</keyword>
<dbReference type="InterPro" id="IPR036457">
    <property type="entry name" value="PPM-type-like_dom_sf"/>
</dbReference>
<dbReference type="InterPro" id="IPR001932">
    <property type="entry name" value="PPM-type_phosphatase-like_dom"/>
</dbReference>
<dbReference type="Proteomes" id="UP000809829">
    <property type="component" value="Unassembled WGS sequence"/>
</dbReference>
<dbReference type="EC" id="3.1.3.16" evidence="5"/>
<feature type="domain" description="PPM-type phosphatase" evidence="4">
    <location>
        <begin position="595"/>
        <end position="805"/>
    </location>
</feature>
<reference evidence="5 6" key="1">
    <citation type="submission" date="2021-01" db="EMBL/GenBank/DDBJ databases">
        <title>Genomic Encyclopedia of Type Strains, Phase IV (KMG-IV): sequencing the most valuable type-strain genomes for metagenomic binning, comparative biology and taxonomic classification.</title>
        <authorList>
            <person name="Goeker M."/>
        </authorList>
    </citation>
    <scope>NUCLEOTIDE SEQUENCE [LARGE SCALE GENOMIC DNA]</scope>
    <source>
        <strain evidence="5 6">DSM 104297</strain>
    </source>
</reference>
<evidence type="ECO:0000313" key="6">
    <source>
        <dbReference type="Proteomes" id="UP000809829"/>
    </source>
</evidence>
<dbReference type="InterPro" id="IPR014221">
    <property type="entry name" value="SpoII_E"/>
</dbReference>
<dbReference type="Pfam" id="PF19732">
    <property type="entry name" value="SpoIIE_N"/>
    <property type="match status" value="1"/>
</dbReference>
<comment type="caution">
    <text evidence="5">The sequence shown here is derived from an EMBL/GenBank/DDBJ whole genome shotgun (WGS) entry which is preliminary data.</text>
</comment>
<feature type="transmembrane region" description="Helical" evidence="3">
    <location>
        <begin position="194"/>
        <end position="214"/>
    </location>
</feature>
<evidence type="ECO:0000313" key="5">
    <source>
        <dbReference type="EMBL" id="MBM7704901.1"/>
    </source>
</evidence>
<dbReference type="GO" id="GO:0004722">
    <property type="term" value="F:protein serine/threonine phosphatase activity"/>
    <property type="evidence" value="ECO:0007669"/>
    <property type="project" value="UniProtKB-EC"/>
</dbReference>
<keyword evidence="3" id="KW-1133">Transmembrane helix</keyword>
<proteinExistence type="predicted"/>